<dbReference type="PROSITE" id="PS01186">
    <property type="entry name" value="EGF_2"/>
    <property type="match status" value="1"/>
</dbReference>
<evidence type="ECO:0000256" key="3">
    <source>
        <dbReference type="ARBA" id="ARBA00022729"/>
    </source>
</evidence>
<feature type="region of interest" description="Disordered" evidence="5">
    <location>
        <begin position="2252"/>
        <end position="2301"/>
    </location>
</feature>
<feature type="compositionally biased region" description="Low complexity" evidence="5">
    <location>
        <begin position="316"/>
        <end position="334"/>
    </location>
</feature>
<dbReference type="PANTHER" id="PTHR15031">
    <property type="entry name" value="CARTILAGE INTERMEDIATE LAYER PROTEIN CLIP"/>
    <property type="match status" value="1"/>
</dbReference>
<name>Q95Z81_OIKDI</name>
<dbReference type="InterPro" id="IPR039675">
    <property type="entry name" value="CILP1/CILP2"/>
</dbReference>
<dbReference type="InterPro" id="IPR025155">
    <property type="entry name" value="WxxW_domain"/>
</dbReference>
<dbReference type="InterPro" id="IPR016187">
    <property type="entry name" value="CTDL_fold"/>
</dbReference>
<comment type="subcellular location">
    <subcellularLocation>
        <location evidence="1">Secreted</location>
    </subcellularLocation>
</comment>
<sequence>MLLLSALLLGLAHGYSGTCRTIDPSRWTTGLTTFWGGAEQAQLTIDFDNDNKFQDFILNDETYVLVHFLVNVDTLTLNPIYPINQDCIQGTPTGQENTNGCLDCVCSSCSCGYGFTEQKVLYMEVDDDESGRDVMSGQPSQYFEFQLLNKNVGFFIIDTVNFVEVCQGISPTVTGTTATNSPSDIAPVDDIVAELNPGYAQGNVHSLATWRRTMVLHFAVEGATPVRENDYVLVSFDGEISILDFWSPFKEAVQVGDTVNENVWLFRFDADYNIAKSGSGGNWYGNMHLNFIGSNWQRPAVQWVCVVEDPSNKGGATTTTTTTTPAPTTTTPTTTPAPPADPVKYPLSAGTCYSGNWTWWEQTDLVDDGIDNELYSNSIMRCQYPQIAAMKMMDTEDSDLTETFQVINFDLDAGSGTCDNVDQDPLDLCHEYMVSFCCEDCCPILEITADPTNPPDLIEYYENYPGIYKLQTELFNDAITYRQVLGKDDSGNDIFGEGIVYYWEDVGWLLGANTFTYSYYSDGIGERCPQFAPKNWTNRVYGTELNVECIPVVPSCNDVECVENAFCVMTGWGPECMCIPGYNLYEDGSCLNTTTDAVLYDGLCTDGYEWADWLNMDDPQNDGDWETLRMADMTQACINPKAVEAQRVDSADTTPMVAHISRELGFWCINNEQAGGLCVDYEVRFCCEKYSAGSDCTEDGYAWTNWLNQDIPFDFGDFETPTYWGEADVCATPIGVEAQPVAGTTGSTEITHIDANEGFWCINEENPSDCADFEARFCCPAVSDEPDEEGWYTVNEGECTDRTMSWSNWLNGDDPAGEGDYETLAKFNRMDVCGNPTGVQARTRGNDTDAIHLNLESGFWCVNDENTDNGCNDYEVRFCCPRFRVGSCEGSQASWTGWYNDEWNKKNERLWVSNKQELELNQIYGDGGACKEPTGAEVRVRPTGSTSFQNTMWDYSLNLIQHLDLDGYRCYNDEQLDTAAGGKYKCVDMEIRFCCEQSLVYGECDQDGYEWSDWLNDDDATGAGDYETLSKFSGKEACAAPIAAQAQAIDDGSVEYTHIDTTIGFYCLNDEQSTGQCADFEVRYCCPKMQVGTCNVKGWEWTSYYNIDTAAGTGDWEILKNLEPNQACLNPMGAKVRDTEAGYYGTSDAVTHLSLEGFYCLNEEQPSGMPCADFEISYCCPTDETMTCETAEEEWCSENEWCLETRDGPVCKCGDDDFSVDPDSDDFTKYEDGECLANVSPFPAVNGNFTIEYGSCTQYGHVWSSWFNVDTADAEGDFEILSSLDAHTVCANPTGLRAQALDTGLGAWPVHADLDIGFWCVNGEQDGGQCEDFSIQVCCPVFATGDCPTGHNWTDWYNNDDNLESGDWEMRTDDMCAKPAALQVRTLDGSPLNNVIHMDNDVGFWCINEENMPEACADYQVSFCCPELEQGECTEYGHTWGSFLDSDDPDGQGDFETLSGFTGYQVCDAPTGIIAQGINGTDSPDEMKRVSVSEGFVCMNDEFDTCSDFEVQWCCPKWGASANGDDHCMLKGYEWTPWMNEDSPLSGTGDWETIQSQTELKVCSNPTAIQAFPAGAGATQNTHIDVEIGFWCLNEENSADCADFEVRWCCPTYEDFECDDEGYEWTQWLDRDDPIGEGDYETRFSYPQGSVCEDPTAIQAQARTAGSTSFCHVDLAYGFWCDNSEQPNGAQCADFEVRYCCPKMKEVSCDAEGYGWTVWLDRDDPIESGDWENKDGFPAYIVCKDPLAVEAAVVTGSDGSTAVTHLDNDQGFWCINDEQPRDEVCADFEVRFCCPNEYTNPCPKPEALVSPNSHIKYNPSNYACECVCDYGYTRDWSTGPPIDASWSCENDEQTCIKMFAPDTFANAEAHCQAMTGRIVTIPNNDCQNWVDNLDFMNVGYFVLPENVAYSRWGPGHPNDDPGFECQIVDTDQFWRSVDCASHTHAYICQVDQAPITCVKDVDPCVPTTTECVSFQTCLNADGFLSNDATLGPFAGEPEKVESYQVSCSDPDAIPATNAGGVDGAIHCICDGKSDCYWSSTDFLGALTEEEMCITDTTCPVSMFKTYTGELQFTRNSFINDPLHNTLQSDLYDFEMAEVLGRIETTALANFESIDWDWSQGHYLVVIWPSTLEANSIQSVYPYGDYVDPGFTSEWGDGAIQVWETHYNPLVLRDGTVRDIVTSNIEVVLDIRHTKDIADIDELLVFRIAMVPKTWNDKYNDPQTTTVEELSNCLNHMLDDKAKFHPSLRRVGTVSAPKEVAKPVDKGPSGKPNKKKWQKKKKVTKEEWAAKQAKRQARLNGQ</sequence>
<feature type="region of interest" description="Disordered" evidence="5">
    <location>
        <begin position="312"/>
        <end position="341"/>
    </location>
</feature>
<dbReference type="SUPFAM" id="SSF56436">
    <property type="entry name" value="C-type lectin-like"/>
    <property type="match status" value="1"/>
</dbReference>
<dbReference type="Pfam" id="PF13330">
    <property type="entry name" value="Mucin2_WxxW"/>
    <property type="match status" value="13"/>
</dbReference>
<dbReference type="GO" id="GO:0005576">
    <property type="term" value="C:extracellular region"/>
    <property type="evidence" value="ECO:0007669"/>
    <property type="project" value="UniProtKB-SubCell"/>
</dbReference>
<feature type="domain" description="EGF-like" evidence="6">
    <location>
        <begin position="576"/>
        <end position="590"/>
    </location>
</feature>
<keyword evidence="4" id="KW-0325">Glycoprotein</keyword>
<feature type="compositionally biased region" description="Basic residues" evidence="5">
    <location>
        <begin position="2291"/>
        <end position="2301"/>
    </location>
</feature>
<keyword evidence="2" id="KW-0964">Secreted</keyword>
<evidence type="ECO:0000256" key="1">
    <source>
        <dbReference type="ARBA" id="ARBA00004613"/>
    </source>
</evidence>
<evidence type="ECO:0000256" key="5">
    <source>
        <dbReference type="SAM" id="MobiDB-lite"/>
    </source>
</evidence>
<evidence type="ECO:0000259" key="6">
    <source>
        <dbReference type="PROSITE" id="PS01186"/>
    </source>
</evidence>
<dbReference type="SMART" id="SM00034">
    <property type="entry name" value="CLECT"/>
    <property type="match status" value="1"/>
</dbReference>
<feature type="compositionally biased region" description="Basic residues" evidence="5">
    <location>
        <begin position="2271"/>
        <end position="2282"/>
    </location>
</feature>
<protein>
    <submittedName>
        <fullName evidence="7">Oikosin1 protein</fullName>
    </submittedName>
</protein>
<dbReference type="Gene3D" id="3.10.100.10">
    <property type="entry name" value="Mannose-Binding Protein A, subunit A"/>
    <property type="match status" value="1"/>
</dbReference>
<dbReference type="InterPro" id="IPR016186">
    <property type="entry name" value="C-type_lectin-like/link_sf"/>
</dbReference>
<dbReference type="PANTHER" id="PTHR15031:SF6">
    <property type="entry name" value="CARTILAGE INTERMEDIATE LAYER PROTEIN 1-LIKE ISOFORM X1"/>
    <property type="match status" value="1"/>
</dbReference>
<keyword evidence="3" id="KW-0732">Signal</keyword>
<dbReference type="EMBL" id="AJ308491">
    <property type="protein sequence ID" value="CAC40991.1"/>
    <property type="molecule type" value="mRNA"/>
</dbReference>
<reference evidence="7" key="1">
    <citation type="journal article" date="2001" name="J. Biol. Chem.">
        <title>Molecular patterning of the oikoplastic epithelium of the larvacean tunicate Oikopleura dioica.</title>
        <authorList>
            <person name="Spada F."/>
            <person name="Steen H."/>
            <person name="Troedsson C."/>
            <person name="Kallesoe T."/>
            <person name="Spriet E."/>
            <person name="Mann M."/>
            <person name="Thompson E.M."/>
        </authorList>
    </citation>
    <scope>NUCLEOTIDE SEQUENCE</scope>
</reference>
<organism evidence="7">
    <name type="scientific">Oikopleura dioica</name>
    <name type="common">Tunicate</name>
    <dbReference type="NCBI Taxonomy" id="34765"/>
    <lineage>
        <taxon>Eukaryota</taxon>
        <taxon>Metazoa</taxon>
        <taxon>Chordata</taxon>
        <taxon>Tunicata</taxon>
        <taxon>Appendicularia</taxon>
        <taxon>Copelata</taxon>
        <taxon>Oikopleuridae</taxon>
        <taxon>Oikopleura</taxon>
    </lineage>
</organism>
<accession>Q95Z81</accession>
<evidence type="ECO:0000313" key="7">
    <source>
        <dbReference type="EMBL" id="CAC40991.1"/>
    </source>
</evidence>
<proteinExistence type="evidence at transcript level"/>
<evidence type="ECO:0000256" key="2">
    <source>
        <dbReference type="ARBA" id="ARBA00022525"/>
    </source>
</evidence>
<dbReference type="InterPro" id="IPR001304">
    <property type="entry name" value="C-type_lectin-like"/>
</dbReference>
<dbReference type="InterPro" id="IPR000742">
    <property type="entry name" value="EGF"/>
</dbReference>
<evidence type="ECO:0000256" key="4">
    <source>
        <dbReference type="ARBA" id="ARBA00023180"/>
    </source>
</evidence>
<dbReference type="CDD" id="cd00037">
    <property type="entry name" value="CLECT"/>
    <property type="match status" value="1"/>
</dbReference>